<feature type="signal peptide" evidence="1">
    <location>
        <begin position="1"/>
        <end position="15"/>
    </location>
</feature>
<keyword evidence="1" id="KW-0732">Signal</keyword>
<feature type="chain" id="PRO_5042239789" description="STI1 domain-containing protein" evidence="1">
    <location>
        <begin position="16"/>
        <end position="199"/>
    </location>
</feature>
<dbReference type="Gene3D" id="1.10.260.100">
    <property type="match status" value="1"/>
</dbReference>
<sequence length="199" mass="22262">MKLFFVSILFAASSAFQTQSFGSHVPILSSRQQASAMYMSSAPIDDEDDEEIEPGKMRVSEIKAELDLRVVDYSDCFDKDSLAKKLEEARATGKASPDVLDKFNKQRLEDNFNENKLEIKDEELEQAIANDGTLPGGMNPDMFKELMSNPDVMALLQNSKMQEAMKIMMTEGQDGIEKAIAEDPELLEIVKELNALMQP</sequence>
<gene>
    <name evidence="2" type="ORF">CYCCA115_LOCUS13585</name>
</gene>
<evidence type="ECO:0000313" key="3">
    <source>
        <dbReference type="Proteomes" id="UP001295423"/>
    </source>
</evidence>
<dbReference type="Proteomes" id="UP001295423">
    <property type="component" value="Unassembled WGS sequence"/>
</dbReference>
<keyword evidence="3" id="KW-1185">Reference proteome</keyword>
<evidence type="ECO:0008006" key="4">
    <source>
        <dbReference type="Google" id="ProtNLM"/>
    </source>
</evidence>
<evidence type="ECO:0000256" key="1">
    <source>
        <dbReference type="SAM" id="SignalP"/>
    </source>
</evidence>
<accession>A0AAD2JHU3</accession>
<evidence type="ECO:0000313" key="2">
    <source>
        <dbReference type="EMBL" id="CAJ1952502.1"/>
    </source>
</evidence>
<comment type="caution">
    <text evidence="2">The sequence shown here is derived from an EMBL/GenBank/DDBJ whole genome shotgun (WGS) entry which is preliminary data.</text>
</comment>
<name>A0AAD2JHU3_9STRA</name>
<dbReference type="AlphaFoldDB" id="A0AAD2JHU3"/>
<reference evidence="2" key="1">
    <citation type="submission" date="2023-08" db="EMBL/GenBank/DDBJ databases">
        <authorList>
            <person name="Audoor S."/>
            <person name="Bilcke G."/>
        </authorList>
    </citation>
    <scope>NUCLEOTIDE SEQUENCE</scope>
</reference>
<protein>
    <recommendedName>
        <fullName evidence="4">STI1 domain-containing protein</fullName>
    </recommendedName>
</protein>
<organism evidence="2 3">
    <name type="scientific">Cylindrotheca closterium</name>
    <dbReference type="NCBI Taxonomy" id="2856"/>
    <lineage>
        <taxon>Eukaryota</taxon>
        <taxon>Sar</taxon>
        <taxon>Stramenopiles</taxon>
        <taxon>Ochrophyta</taxon>
        <taxon>Bacillariophyta</taxon>
        <taxon>Bacillariophyceae</taxon>
        <taxon>Bacillariophycidae</taxon>
        <taxon>Bacillariales</taxon>
        <taxon>Bacillariaceae</taxon>
        <taxon>Cylindrotheca</taxon>
    </lineage>
</organism>
<dbReference type="EMBL" id="CAKOGP040001803">
    <property type="protein sequence ID" value="CAJ1952502.1"/>
    <property type="molecule type" value="Genomic_DNA"/>
</dbReference>
<proteinExistence type="predicted"/>